<comment type="caution">
    <text evidence="1">The sequence shown here is derived from an EMBL/GenBank/DDBJ whole genome shotgun (WGS) entry which is preliminary data.</text>
</comment>
<accession>A0A944DBL0</accession>
<dbReference type="EMBL" id="JAEKFT010000038">
    <property type="protein sequence ID" value="MBT0963780.1"/>
    <property type="molecule type" value="Genomic_DNA"/>
</dbReference>
<feature type="non-terminal residue" evidence="1">
    <location>
        <position position="1"/>
    </location>
</feature>
<proteinExistence type="predicted"/>
<reference evidence="2" key="1">
    <citation type="journal article" date="2022" name="ISME J.">
        <title>Genetic and phylogenetic analysis of dissimilatory iodate-reducing bacteria identifies potential niches across the world's oceans.</title>
        <authorList>
            <person name="Reyes-Umana V."/>
            <person name="Henning Z."/>
            <person name="Lee K."/>
            <person name="Barnum T.P."/>
            <person name="Coates J.D."/>
        </authorList>
    </citation>
    <scope>NUCLEOTIDE SEQUENCE [LARGE SCALE GENOMIC DNA]</scope>
    <source>
        <strain evidence="2">IR12</strain>
    </source>
</reference>
<keyword evidence="2" id="KW-1185">Reference proteome</keyword>
<name>A0A944DBL0_DENI1</name>
<dbReference type="Proteomes" id="UP000694660">
    <property type="component" value="Unassembled WGS sequence"/>
</dbReference>
<protein>
    <submittedName>
        <fullName evidence="1">IS3 family transposase</fullName>
    </submittedName>
</protein>
<evidence type="ECO:0000313" key="1">
    <source>
        <dbReference type="EMBL" id="MBT0963780.1"/>
    </source>
</evidence>
<sequence>PVQRHALEDRAILAARHQTYLEARERHPARWSRGTRDWTPIGAVTLNPERDAAICGHGHAEDIKRLVA</sequence>
<dbReference type="AlphaFoldDB" id="A0A944DBL0"/>
<evidence type="ECO:0000313" key="2">
    <source>
        <dbReference type="Proteomes" id="UP000694660"/>
    </source>
</evidence>
<organism evidence="1 2">
    <name type="scientific">Denitromonas iodatirespirans</name>
    <dbReference type="NCBI Taxonomy" id="2795389"/>
    <lineage>
        <taxon>Bacteria</taxon>
        <taxon>Pseudomonadati</taxon>
        <taxon>Pseudomonadota</taxon>
        <taxon>Betaproteobacteria</taxon>
        <taxon>Rhodocyclales</taxon>
        <taxon>Zoogloeaceae</taxon>
        <taxon>Denitromonas</taxon>
    </lineage>
</organism>
<gene>
    <name evidence="1" type="ORF">I8J34_21580</name>
</gene>